<protein>
    <submittedName>
        <fullName evidence="1">Uncharacterized protein</fullName>
    </submittedName>
</protein>
<gene>
    <name evidence="1" type="ORF">LCGC14_0774280</name>
</gene>
<sequence>MADPDFFLCSSQAIIDLAGVGVNSTAAASGAIIGGFYKQAEGRIITKTRQKWVTNPGGRSEAASFALFSLAASMSAKSLIQHDMAGYQTLHAQTKLNVLDDDINDGFKILENLDADKLKDPTQ</sequence>
<dbReference type="AlphaFoldDB" id="A0A0F9PXN9"/>
<proteinExistence type="predicted"/>
<dbReference type="EMBL" id="LAZR01001969">
    <property type="protein sequence ID" value="KKN36390.1"/>
    <property type="molecule type" value="Genomic_DNA"/>
</dbReference>
<accession>A0A0F9PXN9</accession>
<evidence type="ECO:0000313" key="1">
    <source>
        <dbReference type="EMBL" id="KKN36390.1"/>
    </source>
</evidence>
<reference evidence="1" key="1">
    <citation type="journal article" date="2015" name="Nature">
        <title>Complex archaea that bridge the gap between prokaryotes and eukaryotes.</title>
        <authorList>
            <person name="Spang A."/>
            <person name="Saw J.H."/>
            <person name="Jorgensen S.L."/>
            <person name="Zaremba-Niedzwiedzka K."/>
            <person name="Martijn J."/>
            <person name="Lind A.E."/>
            <person name="van Eijk R."/>
            <person name="Schleper C."/>
            <person name="Guy L."/>
            <person name="Ettema T.J."/>
        </authorList>
    </citation>
    <scope>NUCLEOTIDE SEQUENCE</scope>
</reference>
<name>A0A0F9PXN9_9ZZZZ</name>
<comment type="caution">
    <text evidence="1">The sequence shown here is derived from an EMBL/GenBank/DDBJ whole genome shotgun (WGS) entry which is preliminary data.</text>
</comment>
<organism evidence="1">
    <name type="scientific">marine sediment metagenome</name>
    <dbReference type="NCBI Taxonomy" id="412755"/>
    <lineage>
        <taxon>unclassified sequences</taxon>
        <taxon>metagenomes</taxon>
        <taxon>ecological metagenomes</taxon>
    </lineage>
</organism>